<dbReference type="AlphaFoldDB" id="A0A7E4V843"/>
<feature type="region of interest" description="Disordered" evidence="1">
    <location>
        <begin position="1"/>
        <end position="32"/>
    </location>
</feature>
<feature type="compositionally biased region" description="Polar residues" evidence="1">
    <location>
        <begin position="1"/>
        <end position="28"/>
    </location>
</feature>
<organism evidence="2 3">
    <name type="scientific">Panagrellus redivivus</name>
    <name type="common">Microworm</name>
    <dbReference type="NCBI Taxonomy" id="6233"/>
    <lineage>
        <taxon>Eukaryota</taxon>
        <taxon>Metazoa</taxon>
        <taxon>Ecdysozoa</taxon>
        <taxon>Nematoda</taxon>
        <taxon>Chromadorea</taxon>
        <taxon>Rhabditida</taxon>
        <taxon>Tylenchina</taxon>
        <taxon>Panagrolaimomorpha</taxon>
        <taxon>Panagrolaimoidea</taxon>
        <taxon>Panagrolaimidae</taxon>
        <taxon>Panagrellus</taxon>
    </lineage>
</organism>
<evidence type="ECO:0000313" key="3">
    <source>
        <dbReference type="WBParaSite" id="Pan_g17351.t1"/>
    </source>
</evidence>
<protein>
    <submittedName>
        <fullName evidence="3">Uncharacterized protein</fullName>
    </submittedName>
</protein>
<accession>A0A7E4V843</accession>
<feature type="region of interest" description="Disordered" evidence="1">
    <location>
        <begin position="66"/>
        <end position="130"/>
    </location>
</feature>
<evidence type="ECO:0000313" key="2">
    <source>
        <dbReference type="Proteomes" id="UP000492821"/>
    </source>
</evidence>
<reference evidence="2" key="1">
    <citation type="journal article" date="2013" name="Genetics">
        <title>The draft genome and transcriptome of Panagrellus redivivus are shaped by the harsh demands of a free-living lifestyle.</title>
        <authorList>
            <person name="Srinivasan J."/>
            <person name="Dillman A.R."/>
            <person name="Macchietto M.G."/>
            <person name="Heikkinen L."/>
            <person name="Lakso M."/>
            <person name="Fracchia K.M."/>
            <person name="Antoshechkin I."/>
            <person name="Mortazavi A."/>
            <person name="Wong G."/>
            <person name="Sternberg P.W."/>
        </authorList>
    </citation>
    <scope>NUCLEOTIDE SEQUENCE [LARGE SCALE GENOMIC DNA]</scope>
    <source>
        <strain evidence="2">MT8872</strain>
    </source>
</reference>
<dbReference type="WBParaSite" id="Pan_g17351.t1">
    <property type="protein sequence ID" value="Pan_g17351.t1"/>
    <property type="gene ID" value="Pan_g17351"/>
</dbReference>
<name>A0A7E4V843_PANRE</name>
<reference evidence="3" key="2">
    <citation type="submission" date="2020-10" db="UniProtKB">
        <authorList>
            <consortium name="WormBaseParasite"/>
        </authorList>
    </citation>
    <scope>IDENTIFICATION</scope>
</reference>
<evidence type="ECO:0000256" key="1">
    <source>
        <dbReference type="SAM" id="MobiDB-lite"/>
    </source>
</evidence>
<dbReference type="Proteomes" id="UP000492821">
    <property type="component" value="Unassembled WGS sequence"/>
</dbReference>
<feature type="compositionally biased region" description="Basic and acidic residues" evidence="1">
    <location>
        <begin position="79"/>
        <end position="130"/>
    </location>
</feature>
<proteinExistence type="predicted"/>
<sequence>MMANNSDSTPPVTAKQTGPTESKSSLNENVEIAEPALTTEEIIRAHVNPHLVTFCEVPFIGPVEARFHQADENPTNDSDVEHGPKANTRDFGGKHDASGHLHPRQESLSNKRLENRDGGEQVTKRLRDFG</sequence>
<keyword evidence="2" id="KW-1185">Reference proteome</keyword>